<dbReference type="PANTHER" id="PTHR43180:SF33">
    <property type="entry name" value="15-HYDROXYPROSTAGLANDIN DEHYDROGENASE [NAD(+)]-LIKE"/>
    <property type="match status" value="1"/>
</dbReference>
<dbReference type="GO" id="GO:0016491">
    <property type="term" value="F:oxidoreductase activity"/>
    <property type="evidence" value="ECO:0007669"/>
    <property type="project" value="UniProtKB-KW"/>
</dbReference>
<name>A0AAD4CJJ5_ASPNN</name>
<evidence type="ECO:0000313" key="4">
    <source>
        <dbReference type="EMBL" id="KAF9887685.1"/>
    </source>
</evidence>
<sequence>MAAIHVRPEVLKGLAGKVVIITGAANGIGKTAARLFYEYGASVAIGDLDVKGGEALAADRGHFSRTDISSWASQAALFSSTFEKFGSVGCVVANAAMPEKSDFLWDDEHDDNGELKEPNLILIDVNVKGTLFSQLSSTNESISAPSAKLALHYFRKNPTPGGAFVVTGSAAGYFGGSPITKYSTSKHALLGLVRSLAILGPERGFRTNYIAPWLTATEFSSELDEIWGDRPINTQTEVAEAILTACADKSLNGRGLFVAKGIVDIELPLHQLESQWLGPKSAELWEMGRAHLQEAFRGYPTHYLDLPTPKN</sequence>
<dbReference type="Pfam" id="PF00106">
    <property type="entry name" value="adh_short"/>
    <property type="match status" value="1"/>
</dbReference>
<gene>
    <name evidence="4" type="ORF">FE257_009638</name>
</gene>
<dbReference type="SUPFAM" id="SSF51735">
    <property type="entry name" value="NAD(P)-binding Rossmann-fold domains"/>
    <property type="match status" value="1"/>
</dbReference>
<dbReference type="PRINTS" id="PR00081">
    <property type="entry name" value="GDHRDH"/>
</dbReference>
<dbReference type="EMBL" id="VCAU01000057">
    <property type="protein sequence ID" value="KAF9887685.1"/>
    <property type="molecule type" value="Genomic_DNA"/>
</dbReference>
<dbReference type="AlphaFoldDB" id="A0AAD4CJJ5"/>
<comment type="similarity">
    <text evidence="1">Belongs to the short-chain dehydrogenases/reductases (SDR) family.</text>
</comment>
<keyword evidence="2" id="KW-0521">NADP</keyword>
<dbReference type="GO" id="GO:0044550">
    <property type="term" value="P:secondary metabolite biosynthetic process"/>
    <property type="evidence" value="ECO:0007669"/>
    <property type="project" value="UniProtKB-ARBA"/>
</dbReference>
<dbReference type="InterPro" id="IPR036291">
    <property type="entry name" value="NAD(P)-bd_dom_sf"/>
</dbReference>
<dbReference type="PROSITE" id="PS00061">
    <property type="entry name" value="ADH_SHORT"/>
    <property type="match status" value="1"/>
</dbReference>
<evidence type="ECO:0000313" key="5">
    <source>
        <dbReference type="Proteomes" id="UP001194746"/>
    </source>
</evidence>
<protein>
    <submittedName>
        <fullName evidence="4">Uncharacterized protein</fullName>
    </submittedName>
</protein>
<organism evidence="4 5">
    <name type="scientific">Aspergillus nanangensis</name>
    <dbReference type="NCBI Taxonomy" id="2582783"/>
    <lineage>
        <taxon>Eukaryota</taxon>
        <taxon>Fungi</taxon>
        <taxon>Dikarya</taxon>
        <taxon>Ascomycota</taxon>
        <taxon>Pezizomycotina</taxon>
        <taxon>Eurotiomycetes</taxon>
        <taxon>Eurotiomycetidae</taxon>
        <taxon>Eurotiales</taxon>
        <taxon>Aspergillaceae</taxon>
        <taxon>Aspergillus</taxon>
        <taxon>Aspergillus subgen. Circumdati</taxon>
    </lineage>
</organism>
<evidence type="ECO:0000256" key="2">
    <source>
        <dbReference type="ARBA" id="ARBA00022857"/>
    </source>
</evidence>
<dbReference type="InterPro" id="IPR002347">
    <property type="entry name" value="SDR_fam"/>
</dbReference>
<dbReference type="InterPro" id="IPR020904">
    <property type="entry name" value="Sc_DH/Rdtase_CS"/>
</dbReference>
<accession>A0AAD4CJJ5</accession>
<evidence type="ECO:0000256" key="3">
    <source>
        <dbReference type="ARBA" id="ARBA00023002"/>
    </source>
</evidence>
<reference evidence="4" key="1">
    <citation type="journal article" date="2019" name="Beilstein J. Org. Chem.">
        <title>Nanangenines: drimane sesquiterpenoids as the dominant metabolite cohort of a novel Australian fungus, Aspergillus nanangensis.</title>
        <authorList>
            <person name="Lacey H.J."/>
            <person name="Gilchrist C.L.M."/>
            <person name="Crombie A."/>
            <person name="Kalaitzis J.A."/>
            <person name="Vuong D."/>
            <person name="Rutledge P.J."/>
            <person name="Turner P."/>
            <person name="Pitt J.I."/>
            <person name="Lacey E."/>
            <person name="Chooi Y.H."/>
            <person name="Piggott A.M."/>
        </authorList>
    </citation>
    <scope>NUCLEOTIDE SEQUENCE</scope>
    <source>
        <strain evidence="4">MST-FP2251</strain>
    </source>
</reference>
<keyword evidence="3" id="KW-0560">Oxidoreductase</keyword>
<proteinExistence type="inferred from homology"/>
<keyword evidence="5" id="KW-1185">Reference proteome</keyword>
<reference evidence="4" key="2">
    <citation type="submission" date="2020-02" db="EMBL/GenBank/DDBJ databases">
        <authorList>
            <person name="Gilchrist C.L.M."/>
            <person name="Chooi Y.-H."/>
        </authorList>
    </citation>
    <scope>NUCLEOTIDE SEQUENCE</scope>
    <source>
        <strain evidence="4">MST-FP2251</strain>
    </source>
</reference>
<comment type="caution">
    <text evidence="4">The sequence shown here is derived from an EMBL/GenBank/DDBJ whole genome shotgun (WGS) entry which is preliminary data.</text>
</comment>
<dbReference type="Gene3D" id="3.40.50.720">
    <property type="entry name" value="NAD(P)-binding Rossmann-like Domain"/>
    <property type="match status" value="1"/>
</dbReference>
<evidence type="ECO:0000256" key="1">
    <source>
        <dbReference type="ARBA" id="ARBA00006484"/>
    </source>
</evidence>
<dbReference type="PANTHER" id="PTHR43180">
    <property type="entry name" value="3-OXOACYL-(ACYL-CARRIER-PROTEIN) REDUCTASE (AFU_ORTHOLOGUE AFUA_6G11210)"/>
    <property type="match status" value="1"/>
</dbReference>
<dbReference type="Proteomes" id="UP001194746">
    <property type="component" value="Unassembled WGS sequence"/>
</dbReference>